<dbReference type="InterPro" id="IPR011060">
    <property type="entry name" value="RibuloseP-bd_barrel"/>
</dbReference>
<dbReference type="PANTHER" id="PTHR21235:SF2">
    <property type="entry name" value="IMIDAZOLE GLYCEROL PHOSPHATE SYNTHASE HISHF"/>
    <property type="match status" value="1"/>
</dbReference>
<dbReference type="InterPro" id="IPR004651">
    <property type="entry name" value="HisF"/>
</dbReference>
<keyword evidence="5 11" id="KW-0963">Cytoplasm</keyword>
<evidence type="ECO:0000256" key="5">
    <source>
        <dbReference type="ARBA" id="ARBA00022490"/>
    </source>
</evidence>
<accession>A0A4Y1YMB7</accession>
<dbReference type="UniPathway" id="UPA00031">
    <property type="reaction ID" value="UER00010"/>
</dbReference>
<keyword evidence="14" id="KW-1185">Reference proteome</keyword>
<dbReference type="PANTHER" id="PTHR21235">
    <property type="entry name" value="IMIDAZOLE GLYCEROL PHOSPHATE SYNTHASE SUBUNIT HISF/H IGP SYNTHASE SUBUNIT HISF/H"/>
    <property type="match status" value="1"/>
</dbReference>
<evidence type="ECO:0000256" key="3">
    <source>
        <dbReference type="ARBA" id="ARBA00009667"/>
    </source>
</evidence>
<sequence>MKSAKRIIPCLDIKNGRVVKGINFVALQDAGDPVATARSYSEQGADELVFLDITASTENRDLILHVIEKVAAQISIPLTVGGGIRKTEDIRRLLDAGADKISINTSAVLNPDLIKEATDHYGSQCVVIAIDAKKIASENAKAAPHWEVFTHGGNQSTGINAIEWAQTIQSLGAGEILLTSMDRDGTRTGFDLELTCAIADAVDLPVIASGGVGNLDHLVAGILQGHADAVLAASIFHYGEYSIRQAKEYLHSHGIEVHM</sequence>
<feature type="active site" evidence="11">
    <location>
        <position position="12"/>
    </location>
</feature>
<dbReference type="InterPro" id="IPR013785">
    <property type="entry name" value="Aldolase_TIM"/>
</dbReference>
<dbReference type="Proteomes" id="UP000316473">
    <property type="component" value="Chromosome"/>
</dbReference>
<dbReference type="KEGG" id="nst:Nstercoris_01563"/>
<comment type="pathway">
    <text evidence="2 11">Amino-acid biosynthesis; L-histidine biosynthesis; L-histidine from 5-phospho-alpha-D-ribose 1-diphosphate: step 5/9.</text>
</comment>
<evidence type="ECO:0000256" key="4">
    <source>
        <dbReference type="ARBA" id="ARBA00011152"/>
    </source>
</evidence>
<evidence type="ECO:0000256" key="8">
    <source>
        <dbReference type="ARBA" id="ARBA00023239"/>
    </source>
</evidence>
<evidence type="ECO:0000313" key="14">
    <source>
        <dbReference type="Proteomes" id="UP000316473"/>
    </source>
</evidence>
<evidence type="ECO:0000256" key="10">
    <source>
        <dbReference type="ARBA" id="ARBA00047838"/>
    </source>
</evidence>
<evidence type="ECO:0000256" key="6">
    <source>
        <dbReference type="ARBA" id="ARBA00022605"/>
    </source>
</evidence>
<dbReference type="EMBL" id="AP019755">
    <property type="protein sequence ID" value="BBL35300.1"/>
    <property type="molecule type" value="Genomic_DNA"/>
</dbReference>
<name>A0A4Y1YMB7_9PROT</name>
<dbReference type="GO" id="GO:0005737">
    <property type="term" value="C:cytoplasm"/>
    <property type="evidence" value="ECO:0007669"/>
    <property type="project" value="UniProtKB-SubCell"/>
</dbReference>
<comment type="catalytic activity">
    <reaction evidence="10 11">
        <text>5-[(5-phospho-1-deoxy-D-ribulos-1-ylimino)methylamino]-1-(5-phospho-beta-D-ribosyl)imidazole-4-carboxamide + L-glutamine = D-erythro-1-(imidazol-4-yl)glycerol 3-phosphate + 5-amino-1-(5-phospho-beta-D-ribosyl)imidazole-4-carboxamide + L-glutamate + H(+)</text>
        <dbReference type="Rhea" id="RHEA:24793"/>
        <dbReference type="ChEBI" id="CHEBI:15378"/>
        <dbReference type="ChEBI" id="CHEBI:29985"/>
        <dbReference type="ChEBI" id="CHEBI:58278"/>
        <dbReference type="ChEBI" id="CHEBI:58359"/>
        <dbReference type="ChEBI" id="CHEBI:58475"/>
        <dbReference type="ChEBI" id="CHEBI:58525"/>
        <dbReference type="EC" id="4.3.2.10"/>
    </reaction>
</comment>
<keyword evidence="8 11" id="KW-0456">Lyase</keyword>
<dbReference type="Gene3D" id="3.20.20.70">
    <property type="entry name" value="Aldolase class I"/>
    <property type="match status" value="1"/>
</dbReference>
<reference evidence="13 14" key="1">
    <citation type="submission" date="2019-06" db="EMBL/GenBank/DDBJ databases">
        <title>Nitrosomonas stercoris KYUHI-S whole genome shotgun sequence.</title>
        <authorList>
            <person name="Nakagawa T."/>
            <person name="Tsuchiya Y."/>
            <person name="Takahashi R."/>
        </authorList>
    </citation>
    <scope>NUCLEOTIDE SEQUENCE [LARGE SCALE GENOMIC DNA]</scope>
    <source>
        <strain evidence="13 14">KYUHI-S</strain>
    </source>
</reference>
<protein>
    <recommendedName>
        <fullName evidence="11">Imidazole glycerol phosphate synthase subunit HisF</fullName>
        <ecNumber evidence="11">4.3.2.10</ecNumber>
    </recommendedName>
    <alternativeName>
        <fullName evidence="11">IGP synthase cyclase subunit</fullName>
    </alternativeName>
    <alternativeName>
        <fullName evidence="11">IGP synthase subunit HisF</fullName>
    </alternativeName>
    <alternativeName>
        <fullName evidence="11">ImGP synthase subunit HisF</fullName>
        <shortName evidence="11">IGPS subunit HisF</shortName>
    </alternativeName>
</protein>
<dbReference type="GO" id="GO:0016829">
    <property type="term" value="F:lyase activity"/>
    <property type="evidence" value="ECO:0007669"/>
    <property type="project" value="UniProtKB-KW"/>
</dbReference>
<feature type="active site" evidence="11">
    <location>
        <position position="131"/>
    </location>
</feature>
<dbReference type="AlphaFoldDB" id="A0A4Y1YMB7"/>
<dbReference type="GO" id="GO:0000107">
    <property type="term" value="F:imidazoleglycerol-phosphate synthase activity"/>
    <property type="evidence" value="ECO:0007669"/>
    <property type="project" value="UniProtKB-UniRule"/>
</dbReference>
<evidence type="ECO:0000256" key="9">
    <source>
        <dbReference type="ARBA" id="ARBA00025475"/>
    </source>
</evidence>
<dbReference type="NCBIfam" id="TIGR00735">
    <property type="entry name" value="hisF"/>
    <property type="match status" value="1"/>
</dbReference>
<keyword evidence="7 11" id="KW-0368">Histidine biosynthesis</keyword>
<comment type="subcellular location">
    <subcellularLocation>
        <location evidence="1 11">Cytoplasm</location>
    </subcellularLocation>
</comment>
<evidence type="ECO:0000256" key="1">
    <source>
        <dbReference type="ARBA" id="ARBA00004496"/>
    </source>
</evidence>
<dbReference type="GO" id="GO:0000105">
    <property type="term" value="P:L-histidine biosynthetic process"/>
    <property type="evidence" value="ECO:0007669"/>
    <property type="project" value="UniProtKB-UniRule"/>
</dbReference>
<dbReference type="SUPFAM" id="SSF51366">
    <property type="entry name" value="Ribulose-phoshate binding barrel"/>
    <property type="match status" value="1"/>
</dbReference>
<evidence type="ECO:0000256" key="7">
    <source>
        <dbReference type="ARBA" id="ARBA00023102"/>
    </source>
</evidence>
<gene>
    <name evidence="11" type="primary">hisF</name>
    <name evidence="13" type="ORF">Nstercoris_01563</name>
</gene>
<dbReference type="HAMAP" id="MF_01013">
    <property type="entry name" value="HisF"/>
    <property type="match status" value="1"/>
</dbReference>
<evidence type="ECO:0000313" key="13">
    <source>
        <dbReference type="EMBL" id="BBL35300.1"/>
    </source>
</evidence>
<dbReference type="Pfam" id="PF00977">
    <property type="entry name" value="His_biosynth"/>
    <property type="match status" value="1"/>
</dbReference>
<organism evidence="13 14">
    <name type="scientific">Nitrosomonas stercoris</name>
    <dbReference type="NCBI Taxonomy" id="1444684"/>
    <lineage>
        <taxon>Bacteria</taxon>
        <taxon>Pseudomonadati</taxon>
        <taxon>Pseudomonadota</taxon>
        <taxon>Betaproteobacteria</taxon>
        <taxon>Nitrosomonadales</taxon>
        <taxon>Nitrosomonadaceae</taxon>
        <taxon>Nitrosomonas</taxon>
    </lineage>
</organism>
<evidence type="ECO:0000256" key="11">
    <source>
        <dbReference type="HAMAP-Rule" id="MF_01013"/>
    </source>
</evidence>
<evidence type="ECO:0000256" key="12">
    <source>
        <dbReference type="RuleBase" id="RU003657"/>
    </source>
</evidence>
<proteinExistence type="inferred from homology"/>
<dbReference type="EC" id="4.3.2.10" evidence="11"/>
<dbReference type="FunFam" id="3.20.20.70:FF:000006">
    <property type="entry name" value="Imidazole glycerol phosphate synthase subunit HisF"/>
    <property type="match status" value="1"/>
</dbReference>
<dbReference type="InterPro" id="IPR050064">
    <property type="entry name" value="IGPS_HisA/HisF"/>
</dbReference>
<comment type="similarity">
    <text evidence="3 11 12">Belongs to the HisA/HisF family.</text>
</comment>
<dbReference type="InterPro" id="IPR006062">
    <property type="entry name" value="His_biosynth"/>
</dbReference>
<comment type="function">
    <text evidence="9 11">IGPS catalyzes the conversion of PRFAR and glutamine to IGP, AICAR and glutamate. The HisF subunit catalyzes the cyclization activity that produces IGP and AICAR from PRFAR using the ammonia provided by the HisH subunit.</text>
</comment>
<keyword evidence="6 11" id="KW-0028">Amino-acid biosynthesis</keyword>
<comment type="subunit">
    <text evidence="4 11">Heterodimer of HisH and HisF.</text>
</comment>
<evidence type="ECO:0000256" key="2">
    <source>
        <dbReference type="ARBA" id="ARBA00005091"/>
    </source>
</evidence>
<dbReference type="CDD" id="cd04731">
    <property type="entry name" value="HisF"/>
    <property type="match status" value="1"/>
</dbReference>